<evidence type="ECO:0000313" key="2">
    <source>
        <dbReference type="Proteomes" id="UP000054324"/>
    </source>
</evidence>
<dbReference type="AlphaFoldDB" id="A0A075AFD9"/>
<proteinExistence type="predicted"/>
<dbReference type="KEGG" id="ovi:T265_13757"/>
<evidence type="ECO:0000313" key="1">
    <source>
        <dbReference type="EMBL" id="KER27624.1"/>
    </source>
</evidence>
<dbReference type="RefSeq" id="XP_009168638.1">
    <property type="nucleotide sequence ID" value="XM_009170374.1"/>
</dbReference>
<dbReference type="Proteomes" id="UP000054324">
    <property type="component" value="Unassembled WGS sequence"/>
</dbReference>
<dbReference type="EMBL" id="KL596718">
    <property type="protein sequence ID" value="KER27624.1"/>
    <property type="molecule type" value="Genomic_DNA"/>
</dbReference>
<name>A0A075AFD9_OPIVI</name>
<reference evidence="1 2" key="1">
    <citation type="submission" date="2013-11" db="EMBL/GenBank/DDBJ databases">
        <title>Opisthorchis viverrini - life in the bile duct.</title>
        <authorList>
            <person name="Young N.D."/>
            <person name="Nagarajan N."/>
            <person name="Lin S.J."/>
            <person name="Korhonen P.K."/>
            <person name="Jex A.R."/>
            <person name="Hall R.S."/>
            <person name="Safavi-Hemami H."/>
            <person name="Kaewkong W."/>
            <person name="Bertrand D."/>
            <person name="Gao S."/>
            <person name="Seet Q."/>
            <person name="Wongkham S."/>
            <person name="Teh B.T."/>
            <person name="Wongkham C."/>
            <person name="Intapan P.M."/>
            <person name="Maleewong W."/>
            <person name="Yang X."/>
            <person name="Hu M."/>
            <person name="Wang Z."/>
            <person name="Hofmann A."/>
            <person name="Sternberg P.W."/>
            <person name="Tan P."/>
            <person name="Wang J."/>
            <person name="Gasser R.B."/>
        </authorList>
    </citation>
    <scope>NUCLEOTIDE SEQUENCE [LARGE SCALE GENOMIC DNA]</scope>
</reference>
<dbReference type="GeneID" id="20327924"/>
<keyword evidence="2" id="KW-1185">Reference proteome</keyword>
<dbReference type="OrthoDB" id="269496at2759"/>
<dbReference type="CTD" id="20327924"/>
<protein>
    <submittedName>
        <fullName evidence="1">Uncharacterized protein</fullName>
    </submittedName>
</protein>
<accession>A0A075AFD9</accession>
<gene>
    <name evidence="1" type="ORF">T265_13757</name>
</gene>
<sequence>MAQWLEDGFTDRRVCGSNPNSVSRLPLSMLGQPAALAFLRVYRDPGMFAFCALDVISVPPSHHLIMKLYSDDGPTAVCENARDELSLTDWKFRGSNPTSASRLPLSRLGRPGSIPALVPSSCGLAARHRKGTTAGPPAHSDTMLTITLLTAVRSPLGETLLADHKRLRGSASDCILYSSGPAQNDREQGLRLAVAGDITVNNTIIPVMHTGT</sequence>
<organism evidence="1 2">
    <name type="scientific">Opisthorchis viverrini</name>
    <name type="common">Southeast Asian liver fluke</name>
    <dbReference type="NCBI Taxonomy" id="6198"/>
    <lineage>
        <taxon>Eukaryota</taxon>
        <taxon>Metazoa</taxon>
        <taxon>Spiralia</taxon>
        <taxon>Lophotrochozoa</taxon>
        <taxon>Platyhelminthes</taxon>
        <taxon>Trematoda</taxon>
        <taxon>Digenea</taxon>
        <taxon>Opisthorchiida</taxon>
        <taxon>Opisthorchiata</taxon>
        <taxon>Opisthorchiidae</taxon>
        <taxon>Opisthorchis</taxon>
    </lineage>
</organism>